<dbReference type="Gene3D" id="3.90.1680.10">
    <property type="entry name" value="SOS response associated peptidase-like"/>
    <property type="match status" value="1"/>
</dbReference>
<dbReference type="GO" id="GO:0106300">
    <property type="term" value="P:protein-DNA covalent cross-linking repair"/>
    <property type="evidence" value="ECO:0007669"/>
    <property type="project" value="InterPro"/>
</dbReference>
<organism evidence="1 2">
    <name type="scientific">Mesorhizobium wenxiniae</name>
    <dbReference type="NCBI Taxonomy" id="2014805"/>
    <lineage>
        <taxon>Bacteria</taxon>
        <taxon>Pseudomonadati</taxon>
        <taxon>Pseudomonadota</taxon>
        <taxon>Alphaproteobacteria</taxon>
        <taxon>Hyphomicrobiales</taxon>
        <taxon>Phyllobacteriaceae</taxon>
        <taxon>Mesorhizobium</taxon>
    </lineage>
</organism>
<comment type="caution">
    <text evidence="1">The sequence shown here is derived from an EMBL/GenBank/DDBJ whole genome shotgun (WGS) entry which is preliminary data.</text>
</comment>
<dbReference type="InterPro" id="IPR036590">
    <property type="entry name" value="SRAP-like"/>
</dbReference>
<dbReference type="InterPro" id="IPR003738">
    <property type="entry name" value="SRAP"/>
</dbReference>
<accession>A0A271K6X9</accession>
<evidence type="ECO:0000313" key="2">
    <source>
        <dbReference type="Proteomes" id="UP000215931"/>
    </source>
</evidence>
<protein>
    <recommendedName>
        <fullName evidence="3">SOS response-associated peptidase</fullName>
    </recommendedName>
</protein>
<dbReference type="AlphaFoldDB" id="A0A271K6X9"/>
<dbReference type="Pfam" id="PF02586">
    <property type="entry name" value="SRAP"/>
    <property type="match status" value="1"/>
</dbReference>
<keyword evidence="2" id="KW-1185">Reference proteome</keyword>
<dbReference type="Proteomes" id="UP000215931">
    <property type="component" value="Unassembled WGS sequence"/>
</dbReference>
<dbReference type="SUPFAM" id="SSF143081">
    <property type="entry name" value="BB1717-like"/>
    <property type="match status" value="1"/>
</dbReference>
<evidence type="ECO:0008006" key="3">
    <source>
        <dbReference type="Google" id="ProtNLM"/>
    </source>
</evidence>
<proteinExistence type="predicted"/>
<evidence type="ECO:0000313" key="1">
    <source>
        <dbReference type="EMBL" id="PAP91518.1"/>
    </source>
</evidence>
<sequence>MVNLHDRQPIILDPAAYDAWLDAATPTSAAKDLLRRDLGAQLQFNRVDRQVNLSKNKGGEELIQPIDRIRPVS</sequence>
<reference evidence="1 2" key="1">
    <citation type="submission" date="2017-08" db="EMBL/GenBank/DDBJ databases">
        <title>Mesorhizobium wenxinae sp. nov., a novel rhizobial species isolated from root nodules of chickpea (Cicer arietinum L.).</title>
        <authorList>
            <person name="Zhang J."/>
        </authorList>
    </citation>
    <scope>NUCLEOTIDE SEQUENCE [LARGE SCALE GENOMIC DNA]</scope>
    <source>
        <strain evidence="2">WYCCWR 10019</strain>
    </source>
</reference>
<name>A0A271K6X9_9HYPH</name>
<gene>
    <name evidence="1" type="ORF">CIT31_30080</name>
</gene>
<dbReference type="GO" id="GO:0003697">
    <property type="term" value="F:single-stranded DNA binding"/>
    <property type="evidence" value="ECO:0007669"/>
    <property type="project" value="InterPro"/>
</dbReference>
<dbReference type="EMBL" id="NPKH01000039">
    <property type="protein sequence ID" value="PAP91518.1"/>
    <property type="molecule type" value="Genomic_DNA"/>
</dbReference>